<keyword evidence="1" id="KW-1133">Transmembrane helix</keyword>
<sequence>MPVKRKRKRRPFRALFKLIVVLGIIGGGLYYGKTQVLDKRWDAELKPAAEAVSRERELVWRQAVKVQVLPVDEYAERLAISGLGLDAEATGLAPLAAEWRAMGLTEGTLELEALGLGALSDVPVFYDPTDGMIYEVEGVDDELREWSLHQALAAALLDQHLRWSSTIADPETPRTEAIGLRMMIAADARSIADESVDFTIDGMEFQEQFDELAAAAGDEALRSPAYATALLGAGDSGAWVRFGLVDDVTTRDDLLEVRSDAAVLDAARDLRSRPDELGDVASESRGMLYWYHVLAGRLPAAEAWDAALGWEGDKVEIDAEAPNALCVSAQISAVDEAGRVRLFDALTRWAAAGPDDAAATVTAVGTERITVRSCDPGNGADTLVNAAPPLHGEAGTEHVAISLTGAVTDEQRRCVIAAVRGFDVAGILAAEGQARFYAVLEEIGNACENPA</sequence>
<keyword evidence="1" id="KW-0812">Transmembrane</keyword>
<protein>
    <submittedName>
        <fullName evidence="2">Unannotated protein</fullName>
    </submittedName>
</protein>
<name>A0A6J6GVD1_9ZZZZ</name>
<evidence type="ECO:0000313" key="2">
    <source>
        <dbReference type="EMBL" id="CAB4605281.1"/>
    </source>
</evidence>
<organism evidence="2">
    <name type="scientific">freshwater metagenome</name>
    <dbReference type="NCBI Taxonomy" id="449393"/>
    <lineage>
        <taxon>unclassified sequences</taxon>
        <taxon>metagenomes</taxon>
        <taxon>ecological metagenomes</taxon>
    </lineage>
</organism>
<evidence type="ECO:0000256" key="1">
    <source>
        <dbReference type="SAM" id="Phobius"/>
    </source>
</evidence>
<gene>
    <name evidence="2" type="ORF">UFOPK1493_04603</name>
</gene>
<accession>A0A6J6GVD1</accession>
<feature type="transmembrane region" description="Helical" evidence="1">
    <location>
        <begin position="12"/>
        <end position="31"/>
    </location>
</feature>
<reference evidence="2" key="1">
    <citation type="submission" date="2020-05" db="EMBL/GenBank/DDBJ databases">
        <authorList>
            <person name="Chiriac C."/>
            <person name="Salcher M."/>
            <person name="Ghai R."/>
            <person name="Kavagutti S V."/>
        </authorList>
    </citation>
    <scope>NUCLEOTIDE SEQUENCE</scope>
</reference>
<keyword evidence="1" id="KW-0472">Membrane</keyword>
<proteinExistence type="predicted"/>
<dbReference type="AlphaFoldDB" id="A0A6J6GVD1"/>
<dbReference type="EMBL" id="CAEZSR010000397">
    <property type="protein sequence ID" value="CAB4605281.1"/>
    <property type="molecule type" value="Genomic_DNA"/>
</dbReference>